<feature type="transmembrane region" description="Helical" evidence="10">
    <location>
        <begin position="20"/>
        <end position="41"/>
    </location>
</feature>
<evidence type="ECO:0000256" key="3">
    <source>
        <dbReference type="ARBA" id="ARBA00022692"/>
    </source>
</evidence>
<feature type="compositionally biased region" description="Polar residues" evidence="9">
    <location>
        <begin position="343"/>
        <end position="360"/>
    </location>
</feature>
<evidence type="ECO:0000313" key="12">
    <source>
        <dbReference type="Proteomes" id="UP000541610"/>
    </source>
</evidence>
<protein>
    <submittedName>
        <fullName evidence="11">Uncharacterized protein</fullName>
    </submittedName>
</protein>
<evidence type="ECO:0000256" key="7">
    <source>
        <dbReference type="PIRSR" id="PIRSR608901-1"/>
    </source>
</evidence>
<dbReference type="GO" id="GO:0016020">
    <property type="term" value="C:membrane"/>
    <property type="evidence" value="ECO:0007669"/>
    <property type="project" value="UniProtKB-SubCell"/>
</dbReference>
<keyword evidence="7" id="KW-0106">Calcium</keyword>
<dbReference type="GO" id="GO:0046872">
    <property type="term" value="F:metal ion binding"/>
    <property type="evidence" value="ECO:0007669"/>
    <property type="project" value="UniProtKB-KW"/>
</dbReference>
<feature type="binding site" evidence="8">
    <location>
        <position position="121"/>
    </location>
    <ligand>
        <name>Zn(2+)</name>
        <dbReference type="ChEBI" id="CHEBI:29105"/>
        <note>catalytic</note>
    </ligand>
</feature>
<name>A0A7J6NYY3_PEROL</name>
<reference evidence="11 12" key="1">
    <citation type="submission" date="2020-04" db="EMBL/GenBank/DDBJ databases">
        <title>Perkinsus olseni comparative genomics.</title>
        <authorList>
            <person name="Bogema D.R."/>
        </authorList>
    </citation>
    <scope>NUCLEOTIDE SEQUENCE [LARGE SCALE GENOMIC DNA]</scope>
    <source>
        <strain evidence="11">00978-12</strain>
    </source>
</reference>
<feature type="transmembrane region" description="Helical" evidence="10">
    <location>
        <begin position="257"/>
        <end position="276"/>
    </location>
</feature>
<evidence type="ECO:0000256" key="2">
    <source>
        <dbReference type="ARBA" id="ARBA00009780"/>
    </source>
</evidence>
<evidence type="ECO:0000256" key="1">
    <source>
        <dbReference type="ARBA" id="ARBA00004141"/>
    </source>
</evidence>
<comment type="caution">
    <text evidence="11">The sequence shown here is derived from an EMBL/GenBank/DDBJ whole genome shotgun (WGS) entry which is preliminary data.</text>
</comment>
<sequence length="360" mass="39766">MAGIFNPLRSTTKMTGMEFLGVFAFIIGFYNVILIGGVGYLTRDWPRNGEVFWGFEDGLWDHPEPNHKILPWVAEFYAVVSAIPLAGMTLLYQALRYRYDKVVLVLCVMDVWMYTCAFFSHMTLYPPLNAVTLTSVLTNSLYTFFMYSWMAGGPLKSTPVRAIVTIAAWLVIVQCVRTVPAMFGHRGGVPALLVIQVPAVIAATLGAAWMRRSCAEREKATFGPLLLAGALLVLAMGVSVIEVVYGQYCQDRFFGNFPVFHVIIHTLEQIGIYLYGVMVSSIRHTINEPRKGAKLEYCGGWLPYLRLAADSSKGVEKAAVNVVADDSPRGGSGRYNLRKRVTKTPTTGSEGATDESTTTE</sequence>
<dbReference type="GO" id="GO:0006672">
    <property type="term" value="P:ceramide metabolic process"/>
    <property type="evidence" value="ECO:0007669"/>
    <property type="project" value="InterPro"/>
</dbReference>
<proteinExistence type="inferred from homology"/>
<dbReference type="Pfam" id="PF05875">
    <property type="entry name" value="Ceramidase"/>
    <property type="match status" value="1"/>
</dbReference>
<organism evidence="11 12">
    <name type="scientific">Perkinsus olseni</name>
    <name type="common">Perkinsus atlanticus</name>
    <dbReference type="NCBI Taxonomy" id="32597"/>
    <lineage>
        <taxon>Eukaryota</taxon>
        <taxon>Sar</taxon>
        <taxon>Alveolata</taxon>
        <taxon>Perkinsozoa</taxon>
        <taxon>Perkinsea</taxon>
        <taxon>Perkinsida</taxon>
        <taxon>Perkinsidae</taxon>
        <taxon>Perkinsus</taxon>
    </lineage>
</organism>
<evidence type="ECO:0000313" key="11">
    <source>
        <dbReference type="EMBL" id="KAF4689045.1"/>
    </source>
</evidence>
<feature type="binding site" evidence="8">
    <location>
        <position position="265"/>
    </location>
    <ligand>
        <name>Zn(2+)</name>
        <dbReference type="ChEBI" id="CHEBI:29105"/>
        <note>catalytic</note>
    </ligand>
</feature>
<feature type="binding site" evidence="8">
    <location>
        <position position="261"/>
    </location>
    <ligand>
        <name>Zn(2+)</name>
        <dbReference type="ChEBI" id="CHEBI:29105"/>
        <note>catalytic</note>
    </ligand>
</feature>
<dbReference type="GO" id="GO:0016811">
    <property type="term" value="F:hydrolase activity, acting on carbon-nitrogen (but not peptide) bonds, in linear amides"/>
    <property type="evidence" value="ECO:0007669"/>
    <property type="project" value="InterPro"/>
</dbReference>
<feature type="region of interest" description="Disordered" evidence="9">
    <location>
        <begin position="325"/>
        <end position="360"/>
    </location>
</feature>
<accession>A0A7J6NYY3</accession>
<dbReference type="Proteomes" id="UP000541610">
    <property type="component" value="Unassembled WGS sequence"/>
</dbReference>
<evidence type="ECO:0000256" key="5">
    <source>
        <dbReference type="ARBA" id="ARBA00022989"/>
    </source>
</evidence>
<evidence type="ECO:0000256" key="9">
    <source>
        <dbReference type="SAM" id="MobiDB-lite"/>
    </source>
</evidence>
<evidence type="ECO:0000256" key="8">
    <source>
        <dbReference type="PIRSR" id="PIRSR608901-2"/>
    </source>
</evidence>
<dbReference type="AlphaFoldDB" id="A0A7J6NYY3"/>
<feature type="transmembrane region" description="Helical" evidence="10">
    <location>
        <begin position="222"/>
        <end position="245"/>
    </location>
</feature>
<feature type="transmembrane region" description="Helical" evidence="10">
    <location>
        <begin position="130"/>
        <end position="150"/>
    </location>
</feature>
<feature type="transmembrane region" description="Helical" evidence="10">
    <location>
        <begin position="162"/>
        <end position="183"/>
    </location>
</feature>
<dbReference type="EMBL" id="JABANP010000135">
    <property type="protein sequence ID" value="KAF4689045.1"/>
    <property type="molecule type" value="Genomic_DNA"/>
</dbReference>
<feature type="binding site" evidence="7">
    <location>
        <position position="75"/>
    </location>
    <ligand>
        <name>Ca(2+)</name>
        <dbReference type="ChEBI" id="CHEBI:29108"/>
    </ligand>
</feature>
<feature type="transmembrane region" description="Helical" evidence="10">
    <location>
        <begin position="69"/>
        <end position="91"/>
    </location>
</feature>
<feature type="binding site" evidence="7">
    <location>
        <position position="64"/>
    </location>
    <ligand>
        <name>Ca(2+)</name>
        <dbReference type="ChEBI" id="CHEBI:29108"/>
    </ligand>
</feature>
<comment type="similarity">
    <text evidence="2">Belongs to the alkaline ceramidase family.</text>
</comment>
<feature type="binding site" evidence="7">
    <location>
        <position position="66"/>
    </location>
    <ligand>
        <name>Ca(2+)</name>
        <dbReference type="ChEBI" id="CHEBI:29108"/>
    </ligand>
</feature>
<gene>
    <name evidence="11" type="ORF">FOZ60_002146</name>
</gene>
<keyword evidence="4" id="KW-0378">Hydrolase</keyword>
<feature type="binding site" evidence="7">
    <location>
        <position position="61"/>
    </location>
    <ligand>
        <name>Ca(2+)</name>
        <dbReference type="ChEBI" id="CHEBI:29108"/>
    </ligand>
</feature>
<evidence type="ECO:0000256" key="6">
    <source>
        <dbReference type="ARBA" id="ARBA00023136"/>
    </source>
</evidence>
<keyword evidence="8" id="KW-0862">Zinc</keyword>
<dbReference type="OrthoDB" id="416962at2759"/>
<feature type="transmembrane region" description="Helical" evidence="10">
    <location>
        <begin position="189"/>
        <end position="210"/>
    </location>
</feature>
<feature type="transmembrane region" description="Helical" evidence="10">
    <location>
        <begin position="103"/>
        <end position="124"/>
    </location>
</feature>
<comment type="subcellular location">
    <subcellularLocation>
        <location evidence="1">Membrane</location>
        <topology evidence="1">Multi-pass membrane protein</topology>
    </subcellularLocation>
</comment>
<comment type="cofactor">
    <cofactor evidence="8">
        <name>Zn(2+)</name>
        <dbReference type="ChEBI" id="CHEBI:29105"/>
    </cofactor>
</comment>
<keyword evidence="5 10" id="KW-1133">Transmembrane helix</keyword>
<evidence type="ECO:0000256" key="4">
    <source>
        <dbReference type="ARBA" id="ARBA00022801"/>
    </source>
</evidence>
<dbReference type="InterPro" id="IPR008901">
    <property type="entry name" value="ACER"/>
</dbReference>
<keyword evidence="7" id="KW-0479">Metal-binding</keyword>
<keyword evidence="6 10" id="KW-0472">Membrane</keyword>
<keyword evidence="3 10" id="KW-0812">Transmembrane</keyword>
<evidence type="ECO:0000256" key="10">
    <source>
        <dbReference type="SAM" id="Phobius"/>
    </source>
</evidence>